<protein>
    <recommendedName>
        <fullName evidence="3">Toxin CptA</fullName>
    </recommendedName>
</protein>
<dbReference type="EMBL" id="FOVE01000007">
    <property type="protein sequence ID" value="SFN33841.1"/>
    <property type="molecule type" value="Genomic_DNA"/>
</dbReference>
<evidence type="ECO:0008006" key="3">
    <source>
        <dbReference type="Google" id="ProtNLM"/>
    </source>
</evidence>
<reference evidence="2" key="1">
    <citation type="submission" date="2016-10" db="EMBL/GenBank/DDBJ databases">
        <authorList>
            <person name="Varghese N."/>
            <person name="Submissions S."/>
        </authorList>
    </citation>
    <scope>NUCLEOTIDE SEQUENCE [LARGE SCALE GENOMIC DNA]</scope>
    <source>
        <strain evidence="2">DSM 6150</strain>
    </source>
</reference>
<keyword evidence="2" id="KW-1185">Reference proteome</keyword>
<dbReference type="Proteomes" id="UP000242869">
    <property type="component" value="Unassembled WGS sequence"/>
</dbReference>
<dbReference type="STRING" id="83765.SAMN05660284_01247"/>
<evidence type="ECO:0000313" key="2">
    <source>
        <dbReference type="Proteomes" id="UP000242869"/>
    </source>
</evidence>
<gene>
    <name evidence="1" type="ORF">SAMN05660284_01247</name>
</gene>
<dbReference type="RefSeq" id="WP_091192847.1">
    <property type="nucleotide sequence ID" value="NZ_FOVE01000007.1"/>
</dbReference>
<dbReference type="Pfam" id="PF07254">
    <property type="entry name" value="Cpta_toxin"/>
    <property type="match status" value="1"/>
</dbReference>
<dbReference type="AlphaFoldDB" id="A0A1I4Y722"/>
<name>A0A1I4Y722_9NEIS</name>
<evidence type="ECO:0000313" key="1">
    <source>
        <dbReference type="EMBL" id="SFN33841.1"/>
    </source>
</evidence>
<proteinExistence type="predicted"/>
<dbReference type="OrthoDB" id="8592690at2"/>
<sequence length="144" mass="15912">MIPAPLLLSPSRFARYGLIGLHLAAAGVACLLPMPWRAAALAAVILHGLWHCLRSTPEVISLQALPEGRVAVFMASGERLEAECLPSSRIVSKLIVLHLRHAAGRQDVLLWPDCAPAEILRQWRVWLRWGLPAVLRKMADHQVL</sequence>
<dbReference type="InterPro" id="IPR009883">
    <property type="entry name" value="YgfX"/>
</dbReference>
<accession>A0A1I4Y722</accession>
<organism evidence="1 2">
    <name type="scientific">Formivibrio citricus</name>
    <dbReference type="NCBI Taxonomy" id="83765"/>
    <lineage>
        <taxon>Bacteria</taxon>
        <taxon>Pseudomonadati</taxon>
        <taxon>Pseudomonadota</taxon>
        <taxon>Betaproteobacteria</taxon>
        <taxon>Neisseriales</taxon>
        <taxon>Chitinibacteraceae</taxon>
        <taxon>Formivibrio</taxon>
    </lineage>
</organism>